<keyword evidence="2" id="KW-0732">Signal</keyword>
<protein>
    <submittedName>
        <fullName evidence="3">Uncharacterized protein</fullName>
    </submittedName>
</protein>
<feature type="region of interest" description="Disordered" evidence="1">
    <location>
        <begin position="53"/>
        <end position="78"/>
    </location>
</feature>
<feature type="region of interest" description="Disordered" evidence="1">
    <location>
        <begin position="93"/>
        <end position="116"/>
    </location>
</feature>
<keyword evidence="4" id="KW-1185">Reference proteome</keyword>
<dbReference type="AlphaFoldDB" id="S7PK15"/>
<organism evidence="3 4">
    <name type="scientific">Myotis brandtii</name>
    <name type="common">Brandt's bat</name>
    <dbReference type="NCBI Taxonomy" id="109478"/>
    <lineage>
        <taxon>Eukaryota</taxon>
        <taxon>Metazoa</taxon>
        <taxon>Chordata</taxon>
        <taxon>Craniata</taxon>
        <taxon>Vertebrata</taxon>
        <taxon>Euteleostomi</taxon>
        <taxon>Mammalia</taxon>
        <taxon>Eutheria</taxon>
        <taxon>Laurasiatheria</taxon>
        <taxon>Chiroptera</taxon>
        <taxon>Yangochiroptera</taxon>
        <taxon>Vespertilionidae</taxon>
        <taxon>Myotis</taxon>
    </lineage>
</organism>
<evidence type="ECO:0000313" key="3">
    <source>
        <dbReference type="EMBL" id="EPQ11188.1"/>
    </source>
</evidence>
<feature type="compositionally biased region" description="Low complexity" evidence="1">
    <location>
        <begin position="97"/>
        <end position="116"/>
    </location>
</feature>
<evidence type="ECO:0000256" key="1">
    <source>
        <dbReference type="SAM" id="MobiDB-lite"/>
    </source>
</evidence>
<reference evidence="3 4" key="1">
    <citation type="journal article" date="2013" name="Nat. Commun.">
        <title>Genome analysis reveals insights into physiology and longevity of the Brandt's bat Myotis brandtii.</title>
        <authorList>
            <person name="Seim I."/>
            <person name="Fang X."/>
            <person name="Xiong Z."/>
            <person name="Lobanov A.V."/>
            <person name="Huang Z."/>
            <person name="Ma S."/>
            <person name="Feng Y."/>
            <person name="Turanov A.A."/>
            <person name="Zhu Y."/>
            <person name="Lenz T.L."/>
            <person name="Gerashchenko M.V."/>
            <person name="Fan D."/>
            <person name="Hee Yim S."/>
            <person name="Yao X."/>
            <person name="Jordan D."/>
            <person name="Xiong Y."/>
            <person name="Ma Y."/>
            <person name="Lyapunov A.N."/>
            <person name="Chen G."/>
            <person name="Kulakova O.I."/>
            <person name="Sun Y."/>
            <person name="Lee S.G."/>
            <person name="Bronson R.T."/>
            <person name="Moskalev A.A."/>
            <person name="Sunyaev S.R."/>
            <person name="Zhang G."/>
            <person name="Krogh A."/>
            <person name="Wang J."/>
            <person name="Gladyshev V.N."/>
        </authorList>
    </citation>
    <scope>NUCLEOTIDE SEQUENCE [LARGE SCALE GENOMIC DNA]</scope>
</reference>
<feature type="chain" id="PRO_5004543652" evidence="2">
    <location>
        <begin position="24"/>
        <end position="116"/>
    </location>
</feature>
<evidence type="ECO:0000313" key="4">
    <source>
        <dbReference type="Proteomes" id="UP000052978"/>
    </source>
</evidence>
<accession>S7PK15</accession>
<dbReference type="Proteomes" id="UP000052978">
    <property type="component" value="Unassembled WGS sequence"/>
</dbReference>
<dbReference type="EMBL" id="KE163202">
    <property type="protein sequence ID" value="EPQ11188.1"/>
    <property type="molecule type" value="Genomic_DNA"/>
</dbReference>
<proteinExistence type="predicted"/>
<feature type="signal peptide" evidence="2">
    <location>
        <begin position="1"/>
        <end position="23"/>
    </location>
</feature>
<sequence length="116" mass="12199">MPHGYSCCVLGAWAGVAVVAAPASPCPRGPHPLGPALTLLPLLALVSDIRHLPGEDSDLRHRGREGRPPLLRSSGERAELSHVEARALHVHFTSRGSEVAAPPEPAPSSASAWRDL</sequence>
<gene>
    <name evidence="3" type="ORF">D623_10018196</name>
</gene>
<name>S7PK15_MYOBR</name>
<evidence type="ECO:0000256" key="2">
    <source>
        <dbReference type="SAM" id="SignalP"/>
    </source>
</evidence>